<reference evidence="1" key="1">
    <citation type="journal article" date="2021" name="Proc. Natl. Acad. Sci. U.S.A.">
        <title>A Catalog of Tens of Thousands of Viruses from Human Metagenomes Reveals Hidden Associations with Chronic Diseases.</title>
        <authorList>
            <person name="Tisza M.J."/>
            <person name="Buck C.B."/>
        </authorList>
    </citation>
    <scope>NUCLEOTIDE SEQUENCE</scope>
    <source>
        <strain evidence="1">Ct9pU4</strain>
    </source>
</reference>
<organism evidence="1">
    <name type="scientific">virus sp. ct9pU4</name>
    <dbReference type="NCBI Taxonomy" id="2828248"/>
    <lineage>
        <taxon>Viruses</taxon>
    </lineage>
</organism>
<dbReference type="EMBL" id="BK059087">
    <property type="protein sequence ID" value="DAE28499.1"/>
    <property type="molecule type" value="Genomic_DNA"/>
</dbReference>
<name>A0A8S5RBH4_9VIRU</name>
<protein>
    <submittedName>
        <fullName evidence="1">Uncharacterized protein</fullName>
    </submittedName>
</protein>
<proteinExistence type="predicted"/>
<sequence length="47" mass="5864">MYENTNEKDRLLFLRSISGSYYYKRVMRHSQGLLYFFKKLKTLFITY</sequence>
<evidence type="ECO:0000313" key="1">
    <source>
        <dbReference type="EMBL" id="DAE28499.1"/>
    </source>
</evidence>
<accession>A0A8S5RBH4</accession>